<comment type="caution">
    <text evidence="1">The sequence shown here is derived from an EMBL/GenBank/DDBJ whole genome shotgun (WGS) entry which is preliminary data.</text>
</comment>
<name>A0A7J7L4L0_9MAGN</name>
<dbReference type="AlphaFoldDB" id="A0A7J7L4L0"/>
<keyword evidence="2" id="KW-1185">Reference proteome</keyword>
<organism evidence="1 2">
    <name type="scientific">Kingdonia uniflora</name>
    <dbReference type="NCBI Taxonomy" id="39325"/>
    <lineage>
        <taxon>Eukaryota</taxon>
        <taxon>Viridiplantae</taxon>
        <taxon>Streptophyta</taxon>
        <taxon>Embryophyta</taxon>
        <taxon>Tracheophyta</taxon>
        <taxon>Spermatophyta</taxon>
        <taxon>Magnoliopsida</taxon>
        <taxon>Ranunculales</taxon>
        <taxon>Circaeasteraceae</taxon>
        <taxon>Kingdonia</taxon>
    </lineage>
</organism>
<sequence>MVHDSELVFLPAIVLISLRTSLGVLCVLEAWSLSTVIVIGGCLEYWIPCGSVVSPRLLVVDGLDSATESQEGICVSFGYHALRQVVILSCVGCVNSSCISVSRIMLTSIDNIFSPYLTAIGYINNSASDGPDRLHAHLDELLPRVLLESFIQRLISQDEKNQVDQVWPLRKDELSPEAKKSNRSTYMMIGEEAVCLNALYILFLNQWLDNEVINVYIKALIQYFDTQHRARQENERIVLADIFACQYISRAFNLWTCNISSPEGV</sequence>
<dbReference type="Proteomes" id="UP000541444">
    <property type="component" value="Unassembled WGS sequence"/>
</dbReference>
<evidence type="ECO:0000313" key="1">
    <source>
        <dbReference type="EMBL" id="KAF6137550.1"/>
    </source>
</evidence>
<gene>
    <name evidence="1" type="ORF">GIB67_031829</name>
</gene>
<reference evidence="1 2" key="1">
    <citation type="journal article" date="2020" name="IScience">
        <title>Genome Sequencing of the Endangered Kingdonia uniflora (Circaeasteraceae, Ranunculales) Reveals Potential Mechanisms of Evolutionary Specialization.</title>
        <authorList>
            <person name="Sun Y."/>
            <person name="Deng T."/>
            <person name="Zhang A."/>
            <person name="Moore M.J."/>
            <person name="Landis J.B."/>
            <person name="Lin N."/>
            <person name="Zhang H."/>
            <person name="Zhang X."/>
            <person name="Huang J."/>
            <person name="Zhang X."/>
            <person name="Sun H."/>
            <person name="Wang H."/>
        </authorList>
    </citation>
    <scope>NUCLEOTIDE SEQUENCE [LARGE SCALE GENOMIC DNA]</scope>
    <source>
        <strain evidence="1">TB1705</strain>
        <tissue evidence="1">Leaf</tissue>
    </source>
</reference>
<accession>A0A7J7L4L0</accession>
<evidence type="ECO:0000313" key="2">
    <source>
        <dbReference type="Proteomes" id="UP000541444"/>
    </source>
</evidence>
<dbReference type="EMBL" id="JACGCM010002647">
    <property type="protein sequence ID" value="KAF6137550.1"/>
    <property type="molecule type" value="Genomic_DNA"/>
</dbReference>
<protein>
    <submittedName>
        <fullName evidence="1">Uncharacterized protein</fullName>
    </submittedName>
</protein>
<proteinExistence type="predicted"/>